<evidence type="ECO:0000313" key="2">
    <source>
        <dbReference type="Proteomes" id="UP001145114"/>
    </source>
</evidence>
<organism evidence="1 2">
    <name type="scientific">Spiromyces aspiralis</name>
    <dbReference type="NCBI Taxonomy" id="68401"/>
    <lineage>
        <taxon>Eukaryota</taxon>
        <taxon>Fungi</taxon>
        <taxon>Fungi incertae sedis</taxon>
        <taxon>Zoopagomycota</taxon>
        <taxon>Kickxellomycotina</taxon>
        <taxon>Kickxellomycetes</taxon>
        <taxon>Kickxellales</taxon>
        <taxon>Kickxellaceae</taxon>
        <taxon>Spiromyces</taxon>
    </lineage>
</organism>
<dbReference type="EMBL" id="JAMZIH010005434">
    <property type="protein sequence ID" value="KAJ1675190.1"/>
    <property type="molecule type" value="Genomic_DNA"/>
</dbReference>
<dbReference type="Proteomes" id="UP001145114">
    <property type="component" value="Unassembled WGS sequence"/>
</dbReference>
<gene>
    <name evidence="1" type="ORF">EV182_001754</name>
</gene>
<protein>
    <submittedName>
        <fullName evidence="1">Uncharacterized protein</fullName>
    </submittedName>
</protein>
<comment type="caution">
    <text evidence="1">The sequence shown here is derived from an EMBL/GenBank/DDBJ whole genome shotgun (WGS) entry which is preliminary data.</text>
</comment>
<reference evidence="1" key="1">
    <citation type="submission" date="2022-06" db="EMBL/GenBank/DDBJ databases">
        <title>Phylogenomic reconstructions and comparative analyses of Kickxellomycotina fungi.</title>
        <authorList>
            <person name="Reynolds N.K."/>
            <person name="Stajich J.E."/>
            <person name="Barry K."/>
            <person name="Grigoriev I.V."/>
            <person name="Crous P."/>
            <person name="Smith M.E."/>
        </authorList>
    </citation>
    <scope>NUCLEOTIDE SEQUENCE</scope>
    <source>
        <strain evidence="1">RSA 2271</strain>
    </source>
</reference>
<name>A0ACC1HIJ3_9FUNG</name>
<evidence type="ECO:0000313" key="1">
    <source>
        <dbReference type="EMBL" id="KAJ1675190.1"/>
    </source>
</evidence>
<sequence>MSDLRQPCLPGSDPKVSMSSVVSRSSANLLYSNHESGRSFLDLNSPKQRSKFVGKLKNMFSLNDLKKERVRKQQLQRDLKTLPPPPKVPLLLAQRDTGVGDARHHQQPGTEDKPTRKTKDVPSMHVRFNLATDHNDDDTSPIIHNATALASASTLSLSSSSSSEGSDAGEAVDPNADSSGSVEHRGNGDGGSIVQGILGRFLYSIGVRHAQDPPAADGNPEANPGSVGPTAVEEAPRPAVSGGTEAVTGNEKRLRHVKSGLRALKSSVSTPLLRRPASLFFPDMRQHPVPPVPVQLTDAGSQGNADSKPAKQQQQPVAAPAKSQPKARKSIETRLRRRISFSHQKAMQRLSKARSILRLGDEAKMNWSRASIAVDPAALPTSSIPVPPLPVSLPTAKETADGASESPAHSQHRHAPSLTESVHGSIRSKGGSSPPNVCQLKRQKTLEMMRTIGDYVYIRPTLDPQNFVAPSDESKEVSCPPIPPSLANASEHGQLTSGRQRSGTLCSGDSYYYSTQNDSVDDFSTPKQSLSSISTTTGEASSKSSLEVTADSSDLSRLQMLVDVANQHCNMHAAIRRRTSSVFKSQSKGSCDESADEHKSDMDGIYTNPWVEAAHHNSKDSLVSGETLRGFNNNAAKASGASAAAASTSWDEQKDDGKFSSVGRSRWSIYKQFELKLASTTTACSDENRNSSLIESSRWNLHNNGGNSSDSDDDGKQGGGSSACVVRNNSNASSVESTCRSVYDLLQEYSSGSVGRSTIASFARTASGAVVPIVPSSSSSSSSINAQPGPSRSTNSLASESLYDQYMTDAIEVSSSCSSQLSTDSIIKTTMVQRRNYKPRSQCTPTNTTSMTLLRRKKRTVRQNSNVFAIFDQKQITEFKEAFGLFDHNNDGFIDWDDLKDMISSLGMEVSDSYIDAMINEAPGPINFTMFLTLMGEHLNGTDPESEILTAFQTFDDQKNGLILVDDMKEALMTTGDRFTEEEVEVMFKDAPIDANGFLDYRKFVQMLKHGE</sequence>
<accession>A0ACC1HIJ3</accession>
<keyword evidence="2" id="KW-1185">Reference proteome</keyword>
<proteinExistence type="predicted"/>